<dbReference type="InterPro" id="IPR011006">
    <property type="entry name" value="CheY-like_superfamily"/>
</dbReference>
<evidence type="ECO:0000256" key="2">
    <source>
        <dbReference type="SAM" id="MobiDB-lite"/>
    </source>
</evidence>
<evidence type="ECO:0000256" key="1">
    <source>
        <dbReference type="PROSITE-ProRule" id="PRU00169"/>
    </source>
</evidence>
<accession>A0A451B8Z3</accession>
<dbReference type="EMBL" id="CAADGH010000009">
    <property type="protein sequence ID" value="VFK74763.1"/>
    <property type="molecule type" value="Genomic_DNA"/>
</dbReference>
<dbReference type="PANTHER" id="PTHR43065">
    <property type="entry name" value="SENSOR HISTIDINE KINASE"/>
    <property type="match status" value="1"/>
</dbReference>
<feature type="domain" description="Response regulatory" evidence="4">
    <location>
        <begin position="285"/>
        <end position="415"/>
    </location>
</feature>
<dbReference type="AlphaFoldDB" id="A0A451B8Z3"/>
<dbReference type="PROSITE" id="PS50109">
    <property type="entry name" value="HIS_KIN"/>
    <property type="match status" value="1"/>
</dbReference>
<dbReference type="PROSITE" id="PS50110">
    <property type="entry name" value="RESPONSE_REGULATORY"/>
    <property type="match status" value="1"/>
</dbReference>
<evidence type="ECO:0000313" key="5">
    <source>
        <dbReference type="EMBL" id="VFK29365.1"/>
    </source>
</evidence>
<dbReference type="GO" id="GO:0000160">
    <property type="term" value="P:phosphorelay signal transduction system"/>
    <property type="evidence" value="ECO:0007669"/>
    <property type="project" value="InterPro"/>
</dbReference>
<dbReference type="Pfam" id="PF02518">
    <property type="entry name" value="HATPase_c"/>
    <property type="match status" value="1"/>
</dbReference>
<evidence type="ECO:0000259" key="4">
    <source>
        <dbReference type="PROSITE" id="PS50110"/>
    </source>
</evidence>
<dbReference type="InterPro" id="IPR036890">
    <property type="entry name" value="HATPase_C_sf"/>
</dbReference>
<proteinExistence type="predicted"/>
<feature type="region of interest" description="Disordered" evidence="2">
    <location>
        <begin position="1"/>
        <end position="22"/>
    </location>
</feature>
<dbReference type="SMART" id="SM00448">
    <property type="entry name" value="REC"/>
    <property type="match status" value="1"/>
</dbReference>
<name>A0A451B8Z3_9GAMM</name>
<feature type="domain" description="Histidine kinase" evidence="3">
    <location>
        <begin position="587"/>
        <end position="811"/>
    </location>
</feature>
<reference evidence="6" key="1">
    <citation type="submission" date="2019-02" db="EMBL/GenBank/DDBJ databases">
        <authorList>
            <person name="Gruber-Vodicka R. H."/>
            <person name="Seah K. B. B."/>
        </authorList>
    </citation>
    <scope>NUCLEOTIDE SEQUENCE</scope>
    <source>
        <strain evidence="6">BECK_BZ198</strain>
        <strain evidence="5">BECK_BZ199</strain>
    </source>
</reference>
<gene>
    <name evidence="6" type="ORF">BECKMB1821H_GA0114242_100948</name>
    <name evidence="5" type="ORF">BECKMB1821I_GA0114274_100948</name>
</gene>
<sequence length="812" mass="91794">MYSSTYVMNDSNISPSSPSNRPSELVGQILRARVRKSRFDHCDLDLLEDETDSVIAEGRLYQAYSLAWRNHRLLAELSEYQPNTILEKVFVRRLRREEGRSLWHVHERWGHHNPWLDLALEPDDIVTGTIIRDMTSTRSGEHMGYLAQLDRGAPIQTRESGMIEPCERMQPDIEVFLPDSELPWRDGALDQWSPNTKSKRFSLEVGDPIQALVLEIRVPPMNPVISVVRLIHLRDGTAKKTFKHRENLSRWYFWRFLGKKTEQHVDEADQAPEITLEHMSYAGRRLLLVDDNVRTMAAQSELLTAMGAEVHAIEVRPNHFPNAVTEVTFALRESKFDLALIDNNLPGRDLGQALIDRVRRQLGPEHPTRFALITADSTRAPTGDAKAKLRDNGAIGFVQRPLSHRALQQLLAGEEVWEDAKSPIVKQVSQDLPTLKASPTLQETLEIIAGQPGIHFAVLIKARRQIDSEDLIVAGPVPFSWNQYPEVLSKTALPLLINGRTSTLDVTAKEGGNELLRTARDGCAHWRILELGAARWIFGVGYGADQNIGDQFPLWHAALAAAVDAQGWRGWAQHVSGFVQLGLAHQGLSHEIIHLQTEFKNLLFILERQIGRLEAGEKLGEKNKDDLANRVAALVESNDELLEFSQRQLRAQALRHREVFLPEAAKIIQRIVDTECKEAEVTLHVTDPLLLALPLPNAALILPVVNLLLNAVKHHYRQENRRVELLFDIEETKTDQTLLIDVRDNGPGLGQSVLERLWQPGFSQAIELDKRHGIGLWLSRQLVEEAGGALELHENWRCVGACFRLRYPLHLG</sequence>
<protein>
    <submittedName>
        <fullName evidence="6">Response regulator receiver domain-containing protein</fullName>
    </submittedName>
</protein>
<dbReference type="SUPFAM" id="SSF55874">
    <property type="entry name" value="ATPase domain of HSP90 chaperone/DNA topoisomerase II/histidine kinase"/>
    <property type="match status" value="1"/>
</dbReference>
<dbReference type="EMBL" id="CAADFQ010000009">
    <property type="protein sequence ID" value="VFK29365.1"/>
    <property type="molecule type" value="Genomic_DNA"/>
</dbReference>
<dbReference type="Gene3D" id="3.30.565.10">
    <property type="entry name" value="Histidine kinase-like ATPase, C-terminal domain"/>
    <property type="match status" value="1"/>
</dbReference>
<feature type="compositionally biased region" description="Low complexity" evidence="2">
    <location>
        <begin position="9"/>
        <end position="22"/>
    </location>
</feature>
<dbReference type="Gene3D" id="3.40.50.2300">
    <property type="match status" value="1"/>
</dbReference>
<dbReference type="SMART" id="SM00387">
    <property type="entry name" value="HATPase_c"/>
    <property type="match status" value="1"/>
</dbReference>
<evidence type="ECO:0000259" key="3">
    <source>
        <dbReference type="PROSITE" id="PS50109"/>
    </source>
</evidence>
<dbReference type="InterPro" id="IPR001789">
    <property type="entry name" value="Sig_transdc_resp-reg_receiver"/>
</dbReference>
<evidence type="ECO:0000313" key="6">
    <source>
        <dbReference type="EMBL" id="VFK74763.1"/>
    </source>
</evidence>
<keyword evidence="1" id="KW-0597">Phosphoprotein</keyword>
<organism evidence="6">
    <name type="scientific">Candidatus Kentrum sp. MB</name>
    <dbReference type="NCBI Taxonomy" id="2138164"/>
    <lineage>
        <taxon>Bacteria</taxon>
        <taxon>Pseudomonadati</taxon>
        <taxon>Pseudomonadota</taxon>
        <taxon>Gammaproteobacteria</taxon>
        <taxon>Candidatus Kentrum</taxon>
    </lineage>
</organism>
<feature type="modified residue" description="4-aspartylphosphate" evidence="1">
    <location>
        <position position="342"/>
    </location>
</feature>
<dbReference type="SUPFAM" id="SSF52172">
    <property type="entry name" value="CheY-like"/>
    <property type="match status" value="1"/>
</dbReference>
<dbReference type="InterPro" id="IPR003594">
    <property type="entry name" value="HATPase_dom"/>
</dbReference>
<dbReference type="InterPro" id="IPR005467">
    <property type="entry name" value="His_kinase_dom"/>
</dbReference>